<keyword evidence="2 5" id="KW-0812">Transmembrane</keyword>
<dbReference type="Pfam" id="PF11168">
    <property type="entry name" value="DUF2955"/>
    <property type="match status" value="1"/>
</dbReference>
<dbReference type="InterPro" id="IPR022604">
    <property type="entry name" value="DUF2955"/>
</dbReference>
<feature type="domain" description="Integral membrane bound transporter" evidence="6">
    <location>
        <begin position="184"/>
        <end position="316"/>
    </location>
</feature>
<feature type="transmembrane region" description="Helical" evidence="5">
    <location>
        <begin position="246"/>
        <end position="264"/>
    </location>
</feature>
<gene>
    <name evidence="7" type="ORF">DXX94_18845</name>
</gene>
<keyword evidence="4 5" id="KW-0472">Membrane</keyword>
<dbReference type="AlphaFoldDB" id="A0A3E0TJM4"/>
<feature type="transmembrane region" description="Helical" evidence="5">
    <location>
        <begin position="271"/>
        <end position="289"/>
    </location>
</feature>
<feature type="transmembrane region" description="Helical" evidence="5">
    <location>
        <begin position="6"/>
        <end position="35"/>
    </location>
</feature>
<dbReference type="EMBL" id="QUOT01000002">
    <property type="protein sequence ID" value="REL24402.1"/>
    <property type="molecule type" value="Genomic_DNA"/>
</dbReference>
<reference evidence="8" key="1">
    <citation type="submission" date="2018-08" db="EMBL/GenBank/DDBJ databases">
        <title>Thalassotalea euphylliae genome.</title>
        <authorList>
            <person name="Summers S."/>
            <person name="Rice S.A."/>
            <person name="Freckelton M.L."/>
            <person name="Nedved B.T."/>
            <person name="Hadfield M.G."/>
        </authorList>
    </citation>
    <scope>NUCLEOTIDE SEQUENCE [LARGE SCALE GENOMIC DNA]</scope>
    <source>
        <strain evidence="8">H3</strain>
    </source>
</reference>
<dbReference type="GO" id="GO:0016020">
    <property type="term" value="C:membrane"/>
    <property type="evidence" value="ECO:0007669"/>
    <property type="project" value="UniProtKB-SubCell"/>
</dbReference>
<comment type="caution">
    <text evidence="7">The sequence shown here is derived from an EMBL/GenBank/DDBJ whole genome shotgun (WGS) entry which is preliminary data.</text>
</comment>
<feature type="transmembrane region" description="Helical" evidence="5">
    <location>
        <begin position="42"/>
        <end position="64"/>
    </location>
</feature>
<evidence type="ECO:0000256" key="3">
    <source>
        <dbReference type="ARBA" id="ARBA00022989"/>
    </source>
</evidence>
<evidence type="ECO:0000256" key="2">
    <source>
        <dbReference type="ARBA" id="ARBA00022692"/>
    </source>
</evidence>
<evidence type="ECO:0000256" key="4">
    <source>
        <dbReference type="ARBA" id="ARBA00023136"/>
    </source>
</evidence>
<name>A0A3E0TJM4_9GAMM</name>
<proteinExistence type="predicted"/>
<dbReference type="Pfam" id="PF13515">
    <property type="entry name" value="FUSC_2"/>
    <property type="match status" value="1"/>
</dbReference>
<comment type="subcellular location">
    <subcellularLocation>
        <location evidence="1">Membrane</location>
        <topology evidence="1">Multi-pass membrane protein</topology>
    </subcellularLocation>
</comment>
<feature type="transmembrane region" description="Helical" evidence="5">
    <location>
        <begin position="125"/>
        <end position="145"/>
    </location>
</feature>
<organism evidence="7 8">
    <name type="scientific">Thalassotalea euphylliae</name>
    <dbReference type="NCBI Taxonomy" id="1655234"/>
    <lineage>
        <taxon>Bacteria</taxon>
        <taxon>Pseudomonadati</taxon>
        <taxon>Pseudomonadota</taxon>
        <taxon>Gammaproteobacteria</taxon>
        <taxon>Alteromonadales</taxon>
        <taxon>Colwelliaceae</taxon>
        <taxon>Thalassotalea</taxon>
    </lineage>
</organism>
<feature type="transmembrane region" description="Helical" evidence="5">
    <location>
        <begin position="301"/>
        <end position="320"/>
    </location>
</feature>
<feature type="transmembrane region" description="Helical" evidence="5">
    <location>
        <begin position="169"/>
        <end position="189"/>
    </location>
</feature>
<evidence type="ECO:0000313" key="8">
    <source>
        <dbReference type="Proteomes" id="UP000256899"/>
    </source>
</evidence>
<keyword evidence="8" id="KW-1185">Reference proteome</keyword>
<dbReference type="InterPro" id="IPR049453">
    <property type="entry name" value="Memb_transporter_dom"/>
</dbReference>
<dbReference type="RefSeq" id="WP_116018744.1">
    <property type="nucleotide sequence ID" value="NZ_QUOT01000002.1"/>
</dbReference>
<feature type="transmembrane region" description="Helical" evidence="5">
    <location>
        <begin position="70"/>
        <end position="89"/>
    </location>
</feature>
<dbReference type="Proteomes" id="UP000256899">
    <property type="component" value="Unassembled WGS sequence"/>
</dbReference>
<evidence type="ECO:0000313" key="7">
    <source>
        <dbReference type="EMBL" id="REL24402.1"/>
    </source>
</evidence>
<feature type="transmembrane region" description="Helical" evidence="5">
    <location>
        <begin position="221"/>
        <end position="240"/>
    </location>
</feature>
<keyword evidence="3 5" id="KW-1133">Transmembrane helix</keyword>
<evidence type="ECO:0000259" key="6">
    <source>
        <dbReference type="Pfam" id="PF13515"/>
    </source>
</evidence>
<evidence type="ECO:0000256" key="5">
    <source>
        <dbReference type="SAM" id="Phobius"/>
    </source>
</evidence>
<sequence>MKAMRIWFVSSLGLALSMIFDWNYGFLAVLIPAFVLNLEKGFGLPFIVMLVFSIIFGSAEATIILELFQAHPLLLTGAVAIFMLIKCIAMMHQITYLFGFMGIFIGSMVFNYASYDYFDITDFNINMWIIALISVLNYLLAHWLFSDPKGTEPAPEEDPFAAKTEAEKIAQVAMGWVVAMSLFFVFQTMDLIDSLPVLVSVVIMLSPLSLQGGIGVGKVRVIGTALGCIMGLVLHVMLGKWINNPLLFWLGFTILMGVISLLFNKGMIPSAIGFSATSAFSVPLTTAFIPGQQDATFSILYRFSSIFVGVVVLVMVMTVAHQSINKFIIGPKQKRAARKLGDKKPA</sequence>
<accession>A0A3E0TJM4</accession>
<protein>
    <submittedName>
        <fullName evidence="7">DUF2955 domain-containing protein</fullName>
    </submittedName>
</protein>
<feature type="transmembrane region" description="Helical" evidence="5">
    <location>
        <begin position="96"/>
        <end position="113"/>
    </location>
</feature>
<dbReference type="PIRSF" id="PIRSF029594">
    <property type="entry name" value="UCP029594"/>
    <property type="match status" value="1"/>
</dbReference>
<feature type="transmembrane region" description="Helical" evidence="5">
    <location>
        <begin position="195"/>
        <end position="214"/>
    </location>
</feature>
<evidence type="ECO:0000256" key="1">
    <source>
        <dbReference type="ARBA" id="ARBA00004141"/>
    </source>
</evidence>
<dbReference type="InterPro" id="IPR016926">
    <property type="entry name" value="UCP029594"/>
</dbReference>